<reference evidence="3 6" key="2">
    <citation type="submission" date="2017-08" db="EMBL/GenBank/DDBJ databases">
        <authorList>
            <person name="Feschi L."/>
            <person name="Jeukens J."/>
            <person name="Emond-Rheault J.-G."/>
            <person name="Kukavica-Ibrulj I."/>
            <person name="Boyle B."/>
            <person name="Levesque R.C."/>
        </authorList>
    </citation>
    <scope>NUCLEOTIDE SEQUENCE [LARGE SCALE GENOMIC DNA]</scope>
    <source>
        <strain evidence="3 6">PA-W36</strain>
    </source>
</reference>
<evidence type="ECO:0000313" key="2">
    <source>
        <dbReference type="EMBL" id="OTI55098.1"/>
    </source>
</evidence>
<dbReference type="SMR" id="A0A069QH74"/>
<dbReference type="EMBL" id="WXZT01000017">
    <property type="protein sequence ID" value="MZZ15324.1"/>
    <property type="molecule type" value="Genomic_DNA"/>
</dbReference>
<dbReference type="Proteomes" id="UP000644192">
    <property type="component" value="Unassembled WGS sequence"/>
</dbReference>
<dbReference type="EMBL" id="NFFZ01000033">
    <property type="protein sequence ID" value="OTI55098.1"/>
    <property type="molecule type" value="Genomic_DNA"/>
</dbReference>
<evidence type="ECO:0000313" key="3">
    <source>
        <dbReference type="EMBL" id="RPM05816.1"/>
    </source>
</evidence>
<reference evidence="4" key="5">
    <citation type="submission" date="2023-06" db="EMBL/GenBank/DDBJ databases">
        <authorList>
            <consortium name="Clinical and Environmental Microbiology Branch: Whole genome sequencing antimicrobial resistance pathogens in the healthcare setting"/>
        </authorList>
    </citation>
    <scope>NUCLEOTIDE SEQUENCE</scope>
    <source>
        <strain evidence="4">2021CK-01020</strain>
    </source>
</reference>
<gene>
    <name evidence="2" type="ORF">CAZ10_35210</name>
    <name evidence="1" type="ORF">GUL26_24010</name>
    <name evidence="3" type="ORF">IPC1295_28440</name>
    <name evidence="4" type="ORF">L4V69_20700</name>
</gene>
<reference evidence="3 6" key="3">
    <citation type="submission" date="2019-01" db="EMBL/GenBank/DDBJ databases">
        <title>The Pseudomonas aeruginosa pan-genome provides new insights on its population structure, horizontal gene transfer and pathogenicity.</title>
        <authorList>
            <person name="Freschi L."/>
            <person name="Vincent A.T."/>
            <person name="Jeukens J."/>
            <person name="Emond-Rheault J.-G."/>
            <person name="Kukavica-Ibrulj I."/>
            <person name="Dupont M.-J."/>
            <person name="Charette S.J."/>
            <person name="Boyle B."/>
            <person name="Levesque R.C."/>
        </authorList>
    </citation>
    <scope>NUCLEOTIDE SEQUENCE [LARGE SCALE GENOMIC DNA]</scope>
    <source>
        <strain evidence="3 6">PA-W36</strain>
    </source>
</reference>
<dbReference type="EMBL" id="NSNE01000023">
    <property type="protein sequence ID" value="RPM05816.1"/>
    <property type="molecule type" value="Genomic_DNA"/>
</dbReference>
<organism evidence="2 5">
    <name type="scientific">Pseudomonas aeruginosa</name>
    <dbReference type="NCBI Taxonomy" id="287"/>
    <lineage>
        <taxon>Bacteria</taxon>
        <taxon>Pseudomonadati</taxon>
        <taxon>Pseudomonadota</taxon>
        <taxon>Gammaproteobacteria</taxon>
        <taxon>Pseudomonadales</taxon>
        <taxon>Pseudomonadaceae</taxon>
        <taxon>Pseudomonas</taxon>
    </lineage>
</organism>
<accession>A0A069QH74</accession>
<protein>
    <submittedName>
        <fullName evidence="4">Glycolipid-binding domain-containing protein</fullName>
    </submittedName>
</protein>
<evidence type="ECO:0000313" key="4">
    <source>
        <dbReference type="EMBL" id="WOS74931.1"/>
    </source>
</evidence>
<evidence type="ECO:0000313" key="1">
    <source>
        <dbReference type="EMBL" id="MZZ15324.1"/>
    </source>
</evidence>
<proteinExistence type="predicted"/>
<dbReference type="Pfam" id="PF06475">
    <property type="entry name" value="Glycolipid_bind"/>
    <property type="match status" value="1"/>
</dbReference>
<dbReference type="AlphaFoldDB" id="A0A069QH74"/>
<reference evidence="1" key="4">
    <citation type="submission" date="2020-01" db="EMBL/GenBank/DDBJ databases">
        <title>Bacteria Cultured from War Wounds Associated with the Conflict in Eastern Ukraine.</title>
        <authorList>
            <person name="Snesrud E."/>
            <person name="Galac M.R."/>
            <person name="Mc Gann P."/>
            <person name="Valentine K."/>
            <person name="Viacheslav K."/>
        </authorList>
    </citation>
    <scope>NUCLEOTIDE SEQUENCE</scope>
    <source>
        <strain evidence="1">VNMU148</strain>
    </source>
</reference>
<name>A0A069QH74_PSEAI</name>
<dbReference type="SUPFAM" id="SSF159275">
    <property type="entry name" value="PA1994-like"/>
    <property type="match status" value="1"/>
</dbReference>
<dbReference type="EMBL" id="CP136986">
    <property type="protein sequence ID" value="WOS74931.1"/>
    <property type="molecule type" value="Genomic_DNA"/>
</dbReference>
<reference evidence="2 5" key="1">
    <citation type="submission" date="2017-05" db="EMBL/GenBank/DDBJ databases">
        <authorList>
            <person name="Song R."/>
            <person name="Chenine A.L."/>
            <person name="Ruprecht R.M."/>
        </authorList>
    </citation>
    <scope>NUCLEOTIDE SEQUENCE [LARGE SCALE GENOMIC DNA]</scope>
    <source>
        <strain evidence="2 5">S567_C10_BS</strain>
    </source>
</reference>
<sequence length="187" mass="21561">MSRDRLYTWAGLWRSPSSSWEALRLEDDQAESQLRAPDERSGLPYQLDYRLRWDADWHLREAVFHVESETGVRKLHLLADGRGHWQDGDGEALPAFDGCLDIDIWPSPFTNTFPIRRLGLADGQRAEIRALYIEAPALEPRSMRQAYTRLDASHYLYENLEGSAFKAVLLVDEQGLVIDYPGLFQRL</sequence>
<dbReference type="Proteomes" id="UP000284767">
    <property type="component" value="Unassembled WGS sequence"/>
</dbReference>
<evidence type="ECO:0000313" key="5">
    <source>
        <dbReference type="Proteomes" id="UP000194857"/>
    </source>
</evidence>
<dbReference type="RefSeq" id="WP_003088555.1">
    <property type="nucleotide sequence ID" value="NZ_AP014622.1"/>
</dbReference>
<dbReference type="InterPro" id="IPR009467">
    <property type="entry name" value="Glycolipid-bd_prot_put"/>
</dbReference>
<accession>A0A1S1BWM6</accession>
<dbReference type="OMA" id="FDGCIDI"/>
<dbReference type="KEGG" id="paeb:NCGM1900_4493"/>
<evidence type="ECO:0000313" key="6">
    <source>
        <dbReference type="Proteomes" id="UP000284767"/>
    </source>
</evidence>
<dbReference type="Proteomes" id="UP001297540">
    <property type="component" value="Chromosome"/>
</dbReference>
<dbReference type="Proteomes" id="UP000194857">
    <property type="component" value="Unassembled WGS sequence"/>
</dbReference>
<reference evidence="4" key="6">
    <citation type="submission" date="2023-10" db="EMBL/GenBank/DDBJ databases">
        <title>Pathogen: clinical or host-associated sample.</title>
        <authorList>
            <person name="Hergert J."/>
            <person name="Casey R."/>
            <person name="Wagner J."/>
            <person name="Young E.L."/>
            <person name="Oakeson K.F."/>
        </authorList>
    </citation>
    <scope>NUCLEOTIDE SEQUENCE</scope>
    <source>
        <strain evidence="4">2021CK-01020</strain>
    </source>
</reference>